<name>A0A0F0GAW2_LENAE</name>
<dbReference type="InterPro" id="IPR009200">
    <property type="entry name" value="DUF1269_membrane"/>
</dbReference>
<feature type="transmembrane region" description="Helical" evidence="1">
    <location>
        <begin position="65"/>
        <end position="92"/>
    </location>
</feature>
<dbReference type="Pfam" id="PF06897">
    <property type="entry name" value="DUF1269"/>
    <property type="match status" value="1"/>
</dbReference>
<proteinExistence type="predicted"/>
<keyword evidence="1" id="KW-0812">Transmembrane</keyword>
<evidence type="ECO:0000313" key="3">
    <source>
        <dbReference type="Proteomes" id="UP000033393"/>
    </source>
</evidence>
<dbReference type="Proteomes" id="UP000033393">
    <property type="component" value="Unassembled WGS sequence"/>
</dbReference>
<organism evidence="2 3">
    <name type="scientific">Lentzea aerocolonigenes</name>
    <name type="common">Lechevalieria aerocolonigenes</name>
    <name type="synonym">Saccharothrix aerocolonigenes</name>
    <dbReference type="NCBI Taxonomy" id="68170"/>
    <lineage>
        <taxon>Bacteria</taxon>
        <taxon>Bacillati</taxon>
        <taxon>Actinomycetota</taxon>
        <taxon>Actinomycetes</taxon>
        <taxon>Pseudonocardiales</taxon>
        <taxon>Pseudonocardiaceae</taxon>
        <taxon>Lentzea</taxon>
    </lineage>
</organism>
<dbReference type="EMBL" id="JYJG01000568">
    <property type="protein sequence ID" value="KJK33218.1"/>
    <property type="molecule type" value="Genomic_DNA"/>
</dbReference>
<keyword evidence="1" id="KW-0472">Membrane</keyword>
<keyword evidence="3" id="KW-1185">Reference proteome</keyword>
<dbReference type="eggNOG" id="COG4803">
    <property type="taxonomic scope" value="Bacteria"/>
</dbReference>
<evidence type="ECO:0000313" key="2">
    <source>
        <dbReference type="EMBL" id="KJK33218.1"/>
    </source>
</evidence>
<evidence type="ECO:0000256" key="1">
    <source>
        <dbReference type="SAM" id="Phobius"/>
    </source>
</evidence>
<dbReference type="STRING" id="68170.GCA_000974445_06576"/>
<keyword evidence="1" id="KW-1133">Transmembrane helix</keyword>
<protein>
    <submittedName>
        <fullName evidence="2">Membrane protein</fullName>
    </submittedName>
</protein>
<comment type="caution">
    <text evidence="2">The sequence shown here is derived from an EMBL/GenBank/DDBJ whole genome shotgun (WGS) entry which is preliminary data.</text>
</comment>
<dbReference type="PATRIC" id="fig|68170.10.peg.3113"/>
<dbReference type="AlphaFoldDB" id="A0A0F0GAW2"/>
<reference evidence="2 3" key="1">
    <citation type="submission" date="2015-02" db="EMBL/GenBank/DDBJ databases">
        <authorList>
            <person name="Ju K.-S."/>
            <person name="Doroghazi J.R."/>
            <person name="Metcalf W."/>
        </authorList>
    </citation>
    <scope>NUCLEOTIDE SEQUENCE [LARGE SCALE GENOMIC DNA]</scope>
    <source>
        <strain evidence="2 3">NRRL B-16140</strain>
    </source>
</reference>
<sequence>MATLTVWKFDTSDGARTALDLLRKLQEQQLITIRDTAYVYWEDDAKRPKTKELGKLTGAGALGGAFWGLLFGLIFFIPVLGAAIGAGVGALAGSLSRAGIDDDFVQDVRESVTPGTSALFVMSEHAVVDRVAHEFKQTGAQLITTNLSAEQEKLLKETFTA</sequence>
<dbReference type="RefSeq" id="WP_045318381.1">
    <property type="nucleotide sequence ID" value="NZ_JYJG01000568.1"/>
</dbReference>
<accession>A0A0F0GAW2</accession>
<gene>
    <name evidence="2" type="ORF">UK23_47060</name>
</gene>
<dbReference type="OrthoDB" id="5244321at2"/>